<evidence type="ECO:0000256" key="1">
    <source>
        <dbReference type="SAM" id="Phobius"/>
    </source>
</evidence>
<name>A0A1A9ZDU9_GLOPL</name>
<keyword evidence="3" id="KW-1185">Reference proteome</keyword>
<dbReference type="VEuPathDB" id="VectorBase:GPAI011670"/>
<evidence type="ECO:0000313" key="3">
    <source>
        <dbReference type="Proteomes" id="UP000092445"/>
    </source>
</evidence>
<dbReference type="AlphaFoldDB" id="A0A1A9ZDU9"/>
<reference evidence="2" key="2">
    <citation type="submission" date="2020-05" db="UniProtKB">
        <authorList>
            <consortium name="EnsemblMetazoa"/>
        </authorList>
    </citation>
    <scope>IDENTIFICATION</scope>
    <source>
        <strain evidence="2">IAEA</strain>
    </source>
</reference>
<sequence>MIIIVIIRNNVPLFQAFLLNKLKPTCVLCGVSLVVVFSVIGNFIRSIENILIVLAALTLSSSIPDWTFLKCSLILFAKSDWSDCCETWRGEFPVSLMFWPHTIWAANINQKLLQQYFSDFSAYRSQPSDYPQLKTCSATFVERTCEITASQKLEVPNKRRSNPNKINMA</sequence>
<organism evidence="2 3">
    <name type="scientific">Glossina pallidipes</name>
    <name type="common">Tsetse fly</name>
    <dbReference type="NCBI Taxonomy" id="7398"/>
    <lineage>
        <taxon>Eukaryota</taxon>
        <taxon>Metazoa</taxon>
        <taxon>Ecdysozoa</taxon>
        <taxon>Arthropoda</taxon>
        <taxon>Hexapoda</taxon>
        <taxon>Insecta</taxon>
        <taxon>Pterygota</taxon>
        <taxon>Neoptera</taxon>
        <taxon>Endopterygota</taxon>
        <taxon>Diptera</taxon>
        <taxon>Brachycera</taxon>
        <taxon>Muscomorpha</taxon>
        <taxon>Hippoboscoidea</taxon>
        <taxon>Glossinidae</taxon>
        <taxon>Glossina</taxon>
    </lineage>
</organism>
<reference evidence="3" key="1">
    <citation type="submission" date="2014-03" db="EMBL/GenBank/DDBJ databases">
        <authorList>
            <person name="Aksoy S."/>
            <person name="Warren W."/>
            <person name="Wilson R.K."/>
        </authorList>
    </citation>
    <scope>NUCLEOTIDE SEQUENCE [LARGE SCALE GENOMIC DNA]</scope>
    <source>
        <strain evidence="3">IAEA</strain>
    </source>
</reference>
<keyword evidence="1" id="KW-0812">Transmembrane</keyword>
<keyword evidence="1" id="KW-1133">Transmembrane helix</keyword>
<feature type="transmembrane region" description="Helical" evidence="1">
    <location>
        <begin position="25"/>
        <end position="44"/>
    </location>
</feature>
<accession>A0A1A9ZDU9</accession>
<keyword evidence="1" id="KW-0472">Membrane</keyword>
<protein>
    <submittedName>
        <fullName evidence="2">Uncharacterized protein</fullName>
    </submittedName>
</protein>
<dbReference type="EnsemblMetazoa" id="GPAI011670-RA">
    <property type="protein sequence ID" value="GPAI011670-PA"/>
    <property type="gene ID" value="GPAI011670"/>
</dbReference>
<dbReference type="Proteomes" id="UP000092445">
    <property type="component" value="Unassembled WGS sequence"/>
</dbReference>
<evidence type="ECO:0000313" key="2">
    <source>
        <dbReference type="EnsemblMetazoa" id="GPAI011670-PA"/>
    </source>
</evidence>
<proteinExistence type="predicted"/>